<keyword evidence="7" id="KW-1185">Reference proteome</keyword>
<dbReference type="Gene3D" id="1.10.1450.10">
    <property type="entry name" value="Tetraspanin"/>
    <property type="match status" value="1"/>
</dbReference>
<accession>A0A8B8D4D9</accession>
<evidence type="ECO:0000313" key="8">
    <source>
        <dbReference type="RefSeq" id="XP_022321681.1"/>
    </source>
</evidence>
<reference evidence="8" key="1">
    <citation type="submission" date="2025-08" db="UniProtKB">
        <authorList>
            <consortium name="RefSeq"/>
        </authorList>
    </citation>
    <scope>IDENTIFICATION</scope>
    <source>
        <tissue evidence="8">Whole sample</tissue>
    </source>
</reference>
<evidence type="ECO:0000256" key="3">
    <source>
        <dbReference type="ARBA" id="ARBA00022989"/>
    </source>
</evidence>
<dbReference type="GeneID" id="111123565"/>
<dbReference type="AlphaFoldDB" id="A0A8B8D4D9"/>
<feature type="transmembrane region" description="Helical" evidence="6">
    <location>
        <begin position="353"/>
        <end position="375"/>
    </location>
</feature>
<feature type="transmembrane region" description="Helical" evidence="6">
    <location>
        <begin position="530"/>
        <end position="554"/>
    </location>
</feature>
<dbReference type="PANTHER" id="PTHR19282">
    <property type="entry name" value="TETRASPANIN"/>
    <property type="match status" value="1"/>
</dbReference>
<dbReference type="SUPFAM" id="SSF48652">
    <property type="entry name" value="Tetraspanin"/>
    <property type="match status" value="1"/>
</dbReference>
<gene>
    <name evidence="8" type="primary">LOC111123565</name>
</gene>
<feature type="region of interest" description="Disordered" evidence="5">
    <location>
        <begin position="164"/>
        <end position="186"/>
    </location>
</feature>
<organism evidence="7 8">
    <name type="scientific">Crassostrea virginica</name>
    <name type="common">Eastern oyster</name>
    <dbReference type="NCBI Taxonomy" id="6565"/>
    <lineage>
        <taxon>Eukaryota</taxon>
        <taxon>Metazoa</taxon>
        <taxon>Spiralia</taxon>
        <taxon>Lophotrochozoa</taxon>
        <taxon>Mollusca</taxon>
        <taxon>Bivalvia</taxon>
        <taxon>Autobranchia</taxon>
        <taxon>Pteriomorphia</taxon>
        <taxon>Ostreida</taxon>
        <taxon>Ostreoidea</taxon>
        <taxon>Ostreidae</taxon>
        <taxon>Crassostrea</taxon>
    </lineage>
</organism>
<feature type="compositionally biased region" description="Polar residues" evidence="5">
    <location>
        <begin position="13"/>
        <end position="24"/>
    </location>
</feature>
<name>A0A8B8D4D9_CRAVI</name>
<evidence type="ECO:0000256" key="6">
    <source>
        <dbReference type="SAM" id="Phobius"/>
    </source>
</evidence>
<feature type="region of interest" description="Disordered" evidence="5">
    <location>
        <begin position="1"/>
        <end position="54"/>
    </location>
</feature>
<dbReference type="PANTHER" id="PTHR19282:SF551">
    <property type="entry name" value="RE08073P-RELATED"/>
    <property type="match status" value="1"/>
</dbReference>
<keyword evidence="4 6" id="KW-0472">Membrane</keyword>
<dbReference type="InterPro" id="IPR008952">
    <property type="entry name" value="Tetraspanin_EC2_sf"/>
</dbReference>
<comment type="subcellular location">
    <subcellularLocation>
        <location evidence="1">Membrane</location>
        <topology evidence="1">Multi-pass membrane protein</topology>
    </subcellularLocation>
</comment>
<protein>
    <submittedName>
        <fullName evidence="8">Uncharacterized protein LOC111123565</fullName>
    </submittedName>
</protein>
<dbReference type="InterPro" id="IPR018499">
    <property type="entry name" value="Tetraspanin/Peripherin"/>
</dbReference>
<evidence type="ECO:0000256" key="1">
    <source>
        <dbReference type="ARBA" id="ARBA00004141"/>
    </source>
</evidence>
<keyword evidence="2 6" id="KW-0812">Transmembrane</keyword>
<dbReference type="RefSeq" id="XP_022321681.1">
    <property type="nucleotide sequence ID" value="XM_022465973.1"/>
</dbReference>
<dbReference type="GO" id="GO:0005886">
    <property type="term" value="C:plasma membrane"/>
    <property type="evidence" value="ECO:0007669"/>
    <property type="project" value="TreeGrafter"/>
</dbReference>
<feature type="transmembrane region" description="Helical" evidence="6">
    <location>
        <begin position="288"/>
        <end position="311"/>
    </location>
</feature>
<dbReference type="CDD" id="cd03156">
    <property type="entry name" value="uroplakin_I_like_LEL"/>
    <property type="match status" value="1"/>
</dbReference>
<evidence type="ECO:0000256" key="2">
    <source>
        <dbReference type="ARBA" id="ARBA00022692"/>
    </source>
</evidence>
<proteinExistence type="predicted"/>
<keyword evidence="3 6" id="KW-1133">Transmembrane helix</keyword>
<dbReference type="OrthoDB" id="6279736at2759"/>
<sequence length="568" mass="62270">MPKRRVEWYPQAVASTGRQRQTGTPVAPAQPEPIEDRPLPTNVDHTHPTRPASDDQMFNELQLKQLTDAIAATQPEPVEDRPLSTNVDHTQPTTPAYDDQMFNELQLRQLTDAIAAAQPEPVEDRPLSTNVDHTQPTTPAYDDQMFNELQLRQLTDAIAATQPEPIEDRPLPTNVDHTHPTRPASDDQMFNELQLKQLTDAIAAAQPEPIEDRPLSTNVDHTQPSTPANDDQMFNELQLKQLTDAIAGCINTDPIPDRTTDFGSTNDDMMQPLETSAIMGFFSSIGRLVIVILNVIFVIVSVVLLAAGIALKFLKDNAFIKDAEDQIKASLNTMLATSGNSNVNLDNFSLSGVFGTAAICLIAIGAFLLVVAFCGCCGACCKFQTLLVIYAGILVFLLVGEFSLIIVLYASPAVKNMVKDELTVSLKNYQGLLGTNVESLLWNGVMREFKCCGVVDYKDFARVATNWDKTPSISGTSVATDLDTPIACCITIPASDSDVSCAQSPLTSAKSNFNKGCFDSIWDKIFDNPLMLGIVLSVAFIVQILLVVFTILMYRENKDNKVNPAKRY</sequence>
<evidence type="ECO:0000313" key="7">
    <source>
        <dbReference type="Proteomes" id="UP000694844"/>
    </source>
</evidence>
<evidence type="ECO:0000256" key="5">
    <source>
        <dbReference type="SAM" id="MobiDB-lite"/>
    </source>
</evidence>
<feature type="transmembrane region" description="Helical" evidence="6">
    <location>
        <begin position="387"/>
        <end position="410"/>
    </location>
</feature>
<dbReference type="KEGG" id="cvn:111123565"/>
<evidence type="ECO:0000256" key="4">
    <source>
        <dbReference type="ARBA" id="ARBA00023136"/>
    </source>
</evidence>
<dbReference type="Proteomes" id="UP000694844">
    <property type="component" value="Chromosome 3"/>
</dbReference>
<dbReference type="Pfam" id="PF00335">
    <property type="entry name" value="Tetraspanin"/>
    <property type="match status" value="1"/>
</dbReference>